<proteinExistence type="predicted"/>
<dbReference type="GO" id="GO:0005886">
    <property type="term" value="C:plasma membrane"/>
    <property type="evidence" value="ECO:0007669"/>
    <property type="project" value="UniProtKB-SubCell"/>
</dbReference>
<dbReference type="GO" id="GO:0006355">
    <property type="term" value="P:regulation of DNA-templated transcription"/>
    <property type="evidence" value="ECO:0007669"/>
    <property type="project" value="InterPro"/>
</dbReference>
<evidence type="ECO:0000256" key="5">
    <source>
        <dbReference type="ARBA" id="ARBA00022553"/>
    </source>
</evidence>
<keyword evidence="7 13" id="KW-0812">Transmembrane</keyword>
<name>A0A1B8H2F4_9GAMM</name>
<dbReference type="InterPro" id="IPR003594">
    <property type="entry name" value="HATPase_dom"/>
</dbReference>
<evidence type="ECO:0000256" key="3">
    <source>
        <dbReference type="ARBA" id="ARBA00012438"/>
    </source>
</evidence>
<keyword evidence="4" id="KW-1003">Cell membrane</keyword>
<keyword evidence="11 13" id="KW-1133">Transmembrane helix</keyword>
<dbReference type="InterPro" id="IPR003661">
    <property type="entry name" value="HisK_dim/P_dom"/>
</dbReference>
<sequence length="606" mass="67654">MHKYCPFSLRDKLILMAIILVTVPTLIIGYFVETEGRAALLQEKRNKLYSVARLLEQSLDKEYELGASLPRDKRLTLISEKLYPEAEVITSTFPGVGAGYYHRELDGIVTYSPRALYGNKIGTTIADEHPGKRVLATGEPEIGWGSQVRGNIMNAMIPVKRDGKVIGYVWANELTDDIDRQALAMDVKILSVISLGIVFSLLIIIWFSRHFSRDIHAIKNGLSDLSRNLNTHLPMMKGEMGEISDSVNTLAQALREMKTLNELIIESAADGVIAVDINGCVTMINPAAEGITGYLQRDMYGKYYGDIFSGRDFSSPVLDTLNQGIEHVSLEIDYPAKDRMIQINVSTSQIRNAAGELIGALVIFKDLTAQKEVQRRMQQAEKLATLGEMMAGVAHEVRNPLTAISGFVQILKELENHPDKLSYIDIVLKEVDSIDRIIRQLLDFSRPQTEIFRPVSINRLIEEALVLVKTKGVEARVSFHYEPDETLPLIEANSELLRQVLLNIIINAVQSIPARGEMFISTHYSEDNRVMVVIRDNGCGIRPELQKKIFDPFFTTKASGTGLGLAISQRIITGHGGDIFLKSQEHHGTTFTIMLPVTQSKYNDNN</sequence>
<dbReference type="InterPro" id="IPR035965">
    <property type="entry name" value="PAS-like_dom_sf"/>
</dbReference>
<dbReference type="PROSITE" id="PS50885">
    <property type="entry name" value="HAMP"/>
    <property type="match status" value="1"/>
</dbReference>
<comment type="caution">
    <text evidence="18">The sequence shown here is derived from an EMBL/GenBank/DDBJ whole genome shotgun (WGS) entry which is preliminary data.</text>
</comment>
<evidence type="ECO:0000259" key="17">
    <source>
        <dbReference type="PROSITE" id="PS50885"/>
    </source>
</evidence>
<comment type="catalytic activity">
    <reaction evidence="1">
        <text>ATP + protein L-histidine = ADP + protein N-phospho-L-histidine.</text>
        <dbReference type="EC" id="2.7.13.3"/>
    </reaction>
</comment>
<dbReference type="SUPFAM" id="SSF47384">
    <property type="entry name" value="Homodimeric domain of signal transducing histidine kinase"/>
    <property type="match status" value="1"/>
</dbReference>
<dbReference type="InterPro" id="IPR036097">
    <property type="entry name" value="HisK_dim/P_sf"/>
</dbReference>
<evidence type="ECO:0000256" key="9">
    <source>
        <dbReference type="ARBA" id="ARBA00022777"/>
    </source>
</evidence>
<dbReference type="SMART" id="SM00387">
    <property type="entry name" value="HATPase_c"/>
    <property type="match status" value="1"/>
</dbReference>
<dbReference type="SMART" id="SM00091">
    <property type="entry name" value="PAS"/>
    <property type="match status" value="1"/>
</dbReference>
<feature type="transmembrane region" description="Helical" evidence="13">
    <location>
        <begin position="189"/>
        <end position="207"/>
    </location>
</feature>
<dbReference type="InterPro" id="IPR000014">
    <property type="entry name" value="PAS"/>
</dbReference>
<dbReference type="InterPro" id="IPR029151">
    <property type="entry name" value="Sensor-like_sf"/>
</dbReference>
<dbReference type="GO" id="GO:0000155">
    <property type="term" value="F:phosphorelay sensor kinase activity"/>
    <property type="evidence" value="ECO:0007669"/>
    <property type="project" value="InterPro"/>
</dbReference>
<dbReference type="RefSeq" id="WP_067406057.1">
    <property type="nucleotide sequence ID" value="NZ_LZEY01000059.1"/>
</dbReference>
<dbReference type="PRINTS" id="PR00344">
    <property type="entry name" value="BCTRLSENSOR"/>
</dbReference>
<feature type="domain" description="PAC" evidence="16">
    <location>
        <begin position="326"/>
        <end position="379"/>
    </location>
</feature>
<dbReference type="EMBL" id="LZEY01000059">
    <property type="protein sequence ID" value="OBU03246.1"/>
    <property type="molecule type" value="Genomic_DNA"/>
</dbReference>
<protein>
    <recommendedName>
        <fullName evidence="3">histidine kinase</fullName>
        <ecNumber evidence="3">2.7.13.3</ecNumber>
    </recommendedName>
</protein>
<dbReference type="PROSITE" id="PS50113">
    <property type="entry name" value="PAC"/>
    <property type="match status" value="1"/>
</dbReference>
<dbReference type="Gene3D" id="3.30.565.10">
    <property type="entry name" value="Histidine kinase-like ATPase, C-terminal domain"/>
    <property type="match status" value="1"/>
</dbReference>
<dbReference type="InterPro" id="IPR004358">
    <property type="entry name" value="Sig_transdc_His_kin-like_C"/>
</dbReference>
<dbReference type="Proteomes" id="UP000092377">
    <property type="component" value="Unassembled WGS sequence"/>
</dbReference>
<evidence type="ECO:0000256" key="12">
    <source>
        <dbReference type="ARBA" id="ARBA00023012"/>
    </source>
</evidence>
<dbReference type="CDD" id="cd00082">
    <property type="entry name" value="HisKA"/>
    <property type="match status" value="1"/>
</dbReference>
<dbReference type="SUPFAM" id="SSF55874">
    <property type="entry name" value="ATPase domain of HSP90 chaperone/DNA topoisomerase II/histidine kinase"/>
    <property type="match status" value="1"/>
</dbReference>
<evidence type="ECO:0000256" key="13">
    <source>
        <dbReference type="SAM" id="Phobius"/>
    </source>
</evidence>
<dbReference type="PROSITE" id="PS50112">
    <property type="entry name" value="PAS"/>
    <property type="match status" value="1"/>
</dbReference>
<keyword evidence="8" id="KW-0547">Nucleotide-binding</keyword>
<evidence type="ECO:0000259" key="14">
    <source>
        <dbReference type="PROSITE" id="PS50109"/>
    </source>
</evidence>
<dbReference type="SUPFAM" id="SSF55785">
    <property type="entry name" value="PYP-like sensor domain (PAS domain)"/>
    <property type="match status" value="1"/>
</dbReference>
<accession>A0A1B8H2F4</accession>
<keyword evidence="10" id="KW-0067">ATP-binding</keyword>
<evidence type="ECO:0000256" key="10">
    <source>
        <dbReference type="ARBA" id="ARBA00022840"/>
    </source>
</evidence>
<dbReference type="EC" id="2.7.13.3" evidence="3"/>
<dbReference type="InterPro" id="IPR013767">
    <property type="entry name" value="PAS_fold"/>
</dbReference>
<dbReference type="Gene3D" id="3.30.450.20">
    <property type="entry name" value="PAS domain"/>
    <property type="match status" value="1"/>
</dbReference>
<dbReference type="Pfam" id="PF02518">
    <property type="entry name" value="HATPase_c"/>
    <property type="match status" value="1"/>
</dbReference>
<dbReference type="Gene3D" id="1.10.287.130">
    <property type="match status" value="1"/>
</dbReference>
<feature type="transmembrane region" description="Helical" evidence="13">
    <location>
        <begin position="13"/>
        <end position="32"/>
    </location>
</feature>
<dbReference type="SMART" id="SM00388">
    <property type="entry name" value="HisKA"/>
    <property type="match status" value="1"/>
</dbReference>
<dbReference type="CDD" id="cd00130">
    <property type="entry name" value="PAS"/>
    <property type="match status" value="1"/>
</dbReference>
<evidence type="ECO:0000313" key="19">
    <source>
        <dbReference type="Proteomes" id="UP000092377"/>
    </source>
</evidence>
<dbReference type="SUPFAM" id="SSF103190">
    <property type="entry name" value="Sensory domain-like"/>
    <property type="match status" value="1"/>
</dbReference>
<evidence type="ECO:0000256" key="7">
    <source>
        <dbReference type="ARBA" id="ARBA00022692"/>
    </source>
</evidence>
<dbReference type="Pfam" id="PF00512">
    <property type="entry name" value="HisKA"/>
    <property type="match status" value="1"/>
</dbReference>
<evidence type="ECO:0000256" key="6">
    <source>
        <dbReference type="ARBA" id="ARBA00022679"/>
    </source>
</evidence>
<evidence type="ECO:0000256" key="1">
    <source>
        <dbReference type="ARBA" id="ARBA00000085"/>
    </source>
</evidence>
<reference evidence="19" key="1">
    <citation type="submission" date="2016-06" db="EMBL/GenBank/DDBJ databases">
        <authorList>
            <person name="Butler K."/>
        </authorList>
    </citation>
    <scope>NUCLEOTIDE SEQUENCE [LARGE SCALE GENOMIC DNA]</scope>
    <source>
        <strain evidence="19">GCSL-Mp20</strain>
    </source>
</reference>
<feature type="domain" description="PAS" evidence="15">
    <location>
        <begin position="264"/>
        <end position="302"/>
    </location>
</feature>
<keyword evidence="12" id="KW-0902">Two-component regulatory system</keyword>
<keyword evidence="6" id="KW-0808">Transferase</keyword>
<organism evidence="18 19">
    <name type="scientific">Morganella psychrotolerans</name>
    <dbReference type="NCBI Taxonomy" id="368603"/>
    <lineage>
        <taxon>Bacteria</taxon>
        <taxon>Pseudomonadati</taxon>
        <taxon>Pseudomonadota</taxon>
        <taxon>Gammaproteobacteria</taxon>
        <taxon>Enterobacterales</taxon>
        <taxon>Morganellaceae</taxon>
        <taxon>Morganella</taxon>
    </lineage>
</organism>
<keyword evidence="13" id="KW-0472">Membrane</keyword>
<feature type="domain" description="HAMP" evidence="17">
    <location>
        <begin position="209"/>
        <end position="259"/>
    </location>
</feature>
<dbReference type="InterPro" id="IPR000700">
    <property type="entry name" value="PAS-assoc_C"/>
</dbReference>
<dbReference type="InterPro" id="IPR003660">
    <property type="entry name" value="HAMP_dom"/>
</dbReference>
<dbReference type="InterPro" id="IPR036890">
    <property type="entry name" value="HATPase_C_sf"/>
</dbReference>
<dbReference type="PROSITE" id="PS50109">
    <property type="entry name" value="HIS_KIN"/>
    <property type="match status" value="1"/>
</dbReference>
<evidence type="ECO:0000259" key="16">
    <source>
        <dbReference type="PROSITE" id="PS50113"/>
    </source>
</evidence>
<dbReference type="GO" id="GO:0005524">
    <property type="term" value="F:ATP binding"/>
    <property type="evidence" value="ECO:0007669"/>
    <property type="project" value="UniProtKB-KW"/>
</dbReference>
<comment type="subcellular location">
    <subcellularLocation>
        <location evidence="2">Cell membrane</location>
        <topology evidence="2">Multi-pass membrane protein</topology>
    </subcellularLocation>
</comment>
<dbReference type="NCBIfam" id="TIGR00229">
    <property type="entry name" value="sensory_box"/>
    <property type="match status" value="1"/>
</dbReference>
<evidence type="ECO:0000256" key="2">
    <source>
        <dbReference type="ARBA" id="ARBA00004651"/>
    </source>
</evidence>
<dbReference type="OrthoDB" id="1931120at2"/>
<keyword evidence="9 18" id="KW-0418">Kinase</keyword>
<dbReference type="NCBIfam" id="NF008468">
    <property type="entry name" value="PRK11360.1"/>
    <property type="match status" value="1"/>
</dbReference>
<gene>
    <name evidence="18" type="ORF">AYY18_10920</name>
</gene>
<keyword evidence="19" id="KW-1185">Reference proteome</keyword>
<evidence type="ECO:0000256" key="8">
    <source>
        <dbReference type="ARBA" id="ARBA00022741"/>
    </source>
</evidence>
<dbReference type="InterPro" id="IPR005467">
    <property type="entry name" value="His_kinase_dom"/>
</dbReference>
<dbReference type="AlphaFoldDB" id="A0A1B8H2F4"/>
<dbReference type="PANTHER" id="PTHR43065">
    <property type="entry name" value="SENSOR HISTIDINE KINASE"/>
    <property type="match status" value="1"/>
</dbReference>
<evidence type="ECO:0000313" key="18">
    <source>
        <dbReference type="EMBL" id="OBU03246.1"/>
    </source>
</evidence>
<dbReference type="Gene3D" id="6.10.340.10">
    <property type="match status" value="1"/>
</dbReference>
<evidence type="ECO:0000259" key="15">
    <source>
        <dbReference type="PROSITE" id="PS50112"/>
    </source>
</evidence>
<dbReference type="PANTHER" id="PTHR43065:SF10">
    <property type="entry name" value="PEROXIDE STRESS-ACTIVATED HISTIDINE KINASE MAK3"/>
    <property type="match status" value="1"/>
</dbReference>
<dbReference type="Pfam" id="PF00989">
    <property type="entry name" value="PAS"/>
    <property type="match status" value="1"/>
</dbReference>
<keyword evidence="5" id="KW-0597">Phosphoprotein</keyword>
<feature type="domain" description="Histidine kinase" evidence="14">
    <location>
        <begin position="392"/>
        <end position="599"/>
    </location>
</feature>
<evidence type="ECO:0000256" key="4">
    <source>
        <dbReference type="ARBA" id="ARBA00022475"/>
    </source>
</evidence>
<evidence type="ECO:0000256" key="11">
    <source>
        <dbReference type="ARBA" id="ARBA00022989"/>
    </source>
</evidence>